<name>A0AA88WH02_9ASTE</name>
<feature type="repeat" description="WD" evidence="4">
    <location>
        <begin position="275"/>
        <end position="290"/>
    </location>
</feature>
<reference evidence="5" key="1">
    <citation type="submission" date="2022-12" db="EMBL/GenBank/DDBJ databases">
        <title>Draft genome assemblies for two species of Escallonia (Escalloniales).</title>
        <authorList>
            <person name="Chanderbali A."/>
            <person name="Dervinis C."/>
            <person name="Anghel I."/>
            <person name="Soltis D."/>
            <person name="Soltis P."/>
            <person name="Zapata F."/>
        </authorList>
    </citation>
    <scope>NUCLEOTIDE SEQUENCE</scope>
    <source>
        <strain evidence="5">UCBG64.0493</strain>
        <tissue evidence="5">Leaf</tissue>
    </source>
</reference>
<dbReference type="Gene3D" id="2.130.10.10">
    <property type="entry name" value="YVTN repeat-like/Quinoprotein amine dehydrogenase"/>
    <property type="match status" value="3"/>
</dbReference>
<dbReference type="Pfam" id="PF00400">
    <property type="entry name" value="WD40"/>
    <property type="match status" value="4"/>
</dbReference>
<dbReference type="InterPro" id="IPR015943">
    <property type="entry name" value="WD40/YVTN_repeat-like_dom_sf"/>
</dbReference>
<dbReference type="PANTHER" id="PTHR44675:SF1">
    <property type="entry name" value="P21-ACTIVATED PROTEIN KINASE-INTERACTING PROTEIN 1"/>
    <property type="match status" value="1"/>
</dbReference>
<proteinExistence type="predicted"/>
<evidence type="ECO:0000256" key="4">
    <source>
        <dbReference type="PROSITE-ProRule" id="PRU00221"/>
    </source>
</evidence>
<dbReference type="InterPro" id="IPR036322">
    <property type="entry name" value="WD40_repeat_dom_sf"/>
</dbReference>
<dbReference type="SUPFAM" id="SSF50978">
    <property type="entry name" value="WD40 repeat-like"/>
    <property type="match status" value="1"/>
</dbReference>
<dbReference type="InterPro" id="IPR019775">
    <property type="entry name" value="WD40_repeat_CS"/>
</dbReference>
<comment type="caution">
    <text evidence="5">The sequence shown here is derived from an EMBL/GenBank/DDBJ whole genome shotgun (WGS) entry which is preliminary data.</text>
</comment>
<dbReference type="InterPro" id="IPR020472">
    <property type="entry name" value="WD40_PAC1"/>
</dbReference>
<dbReference type="SMART" id="SM00320">
    <property type="entry name" value="WD40"/>
    <property type="match status" value="5"/>
</dbReference>
<dbReference type="EMBL" id="JAVXUP010000447">
    <property type="protein sequence ID" value="KAK3027686.1"/>
    <property type="molecule type" value="Genomic_DNA"/>
</dbReference>
<evidence type="ECO:0000313" key="6">
    <source>
        <dbReference type="Proteomes" id="UP001188597"/>
    </source>
</evidence>
<dbReference type="PANTHER" id="PTHR44675">
    <property type="entry name" value="PAK1 INTERACTING PROTEIN 1"/>
    <property type="match status" value="1"/>
</dbReference>
<sequence length="390" mass="42187">MSLVAGSYERFVWGFKLKTLKHSQQGSLTLSPLFSFPSHLHPIKSVAVSGSAAVSGGSDDTIKIYDLSSCSEIGSLNNHSATVTALSFFTPPSLSFPRNLLSASDDGNVSIYDADPFVHLKTLSAHKKGVNDISVHPSGKLALTVGRDSCLAMLNLVRGRRSFYCSLGKEASIVKFHPSSGGDRFFVVMDDKVCVHESEDARLVMELNSQKRVLCAAPGMSGILLTGGEDRNITAWDTATGKVAYSIEDAHSARVKGIVVLSGSDDATEDDPCIVASASSDGSIRVWDIRMTSKEKPSPLSEANTKSRLTCLAGSSLKCEFRKPELLLSFPFINRCFQCIEPRSDDHKLGIVIQRKSRMQPLNKDAEVVDVVINLTVSFGLYLGSKFMAN</sequence>
<dbReference type="PROSITE" id="PS50082">
    <property type="entry name" value="WD_REPEATS_2"/>
    <property type="match status" value="3"/>
</dbReference>
<keyword evidence="6" id="KW-1185">Reference proteome</keyword>
<feature type="repeat" description="WD" evidence="4">
    <location>
        <begin position="224"/>
        <end position="246"/>
    </location>
</feature>
<gene>
    <name evidence="5" type="ORF">RJ639_041396</name>
</gene>
<organism evidence="5 6">
    <name type="scientific">Escallonia herrerae</name>
    <dbReference type="NCBI Taxonomy" id="1293975"/>
    <lineage>
        <taxon>Eukaryota</taxon>
        <taxon>Viridiplantae</taxon>
        <taxon>Streptophyta</taxon>
        <taxon>Embryophyta</taxon>
        <taxon>Tracheophyta</taxon>
        <taxon>Spermatophyta</taxon>
        <taxon>Magnoliopsida</taxon>
        <taxon>eudicotyledons</taxon>
        <taxon>Gunneridae</taxon>
        <taxon>Pentapetalae</taxon>
        <taxon>asterids</taxon>
        <taxon>campanulids</taxon>
        <taxon>Escalloniales</taxon>
        <taxon>Escalloniaceae</taxon>
        <taxon>Escallonia</taxon>
    </lineage>
</organism>
<evidence type="ECO:0000313" key="5">
    <source>
        <dbReference type="EMBL" id="KAK3027686.1"/>
    </source>
</evidence>
<dbReference type="InterPro" id="IPR001680">
    <property type="entry name" value="WD40_rpt"/>
</dbReference>
<protein>
    <submittedName>
        <fullName evidence="5">Uncharacterized protein</fullName>
    </submittedName>
</protein>
<dbReference type="PRINTS" id="PR00320">
    <property type="entry name" value="GPROTEINBRPT"/>
</dbReference>
<accession>A0AA88WH02</accession>
<dbReference type="GO" id="GO:0042254">
    <property type="term" value="P:ribosome biogenesis"/>
    <property type="evidence" value="ECO:0007669"/>
    <property type="project" value="UniProtKB-KW"/>
</dbReference>
<dbReference type="Proteomes" id="UP001188597">
    <property type="component" value="Unassembled WGS sequence"/>
</dbReference>
<keyword evidence="3" id="KW-0677">Repeat</keyword>
<evidence type="ECO:0000256" key="3">
    <source>
        <dbReference type="ARBA" id="ARBA00022737"/>
    </source>
</evidence>
<keyword evidence="1" id="KW-0690">Ribosome biogenesis</keyword>
<dbReference type="InterPro" id="IPR051959">
    <property type="entry name" value="PAK1-Kinase_Regulator"/>
</dbReference>
<dbReference type="AlphaFoldDB" id="A0AA88WH02"/>
<evidence type="ECO:0000256" key="1">
    <source>
        <dbReference type="ARBA" id="ARBA00022517"/>
    </source>
</evidence>
<feature type="repeat" description="WD" evidence="4">
    <location>
        <begin position="36"/>
        <end position="75"/>
    </location>
</feature>
<evidence type="ECO:0000256" key="2">
    <source>
        <dbReference type="ARBA" id="ARBA00022574"/>
    </source>
</evidence>
<keyword evidence="2 4" id="KW-0853">WD repeat</keyword>
<dbReference type="PROSITE" id="PS00678">
    <property type="entry name" value="WD_REPEATS_1"/>
    <property type="match status" value="1"/>
</dbReference>